<dbReference type="NCBIfam" id="TIGR00254">
    <property type="entry name" value="GGDEF"/>
    <property type="match status" value="1"/>
</dbReference>
<accession>A0A2W5BZE7</accession>
<dbReference type="PANTHER" id="PTHR45138">
    <property type="entry name" value="REGULATORY COMPONENTS OF SENSORY TRANSDUCTION SYSTEM"/>
    <property type="match status" value="1"/>
</dbReference>
<evidence type="ECO:0000313" key="4">
    <source>
        <dbReference type="EMBL" id="PZO87148.1"/>
    </source>
</evidence>
<comment type="caution">
    <text evidence="4">The sequence shown here is derived from an EMBL/GenBank/DDBJ whole genome shotgun (WGS) entry which is preliminary data.</text>
</comment>
<gene>
    <name evidence="4" type="ORF">DI626_04700</name>
</gene>
<dbReference type="AlphaFoldDB" id="A0A2W5BZE7"/>
<comment type="catalytic activity">
    <reaction evidence="2">
        <text>2 GTP = 3',3'-c-di-GMP + 2 diphosphate</text>
        <dbReference type="Rhea" id="RHEA:24898"/>
        <dbReference type="ChEBI" id="CHEBI:33019"/>
        <dbReference type="ChEBI" id="CHEBI:37565"/>
        <dbReference type="ChEBI" id="CHEBI:58805"/>
        <dbReference type="EC" id="2.7.7.65"/>
    </reaction>
</comment>
<evidence type="ECO:0000259" key="3">
    <source>
        <dbReference type="PROSITE" id="PS50887"/>
    </source>
</evidence>
<evidence type="ECO:0000256" key="2">
    <source>
        <dbReference type="ARBA" id="ARBA00034247"/>
    </source>
</evidence>
<sequence length="94" mass="10468">MRETDVVARIGGDEFSILMKGATPDHAEKKLQDIKSGFDSLFFEWKGQRIDLRASVGSVYVSSGDDVHGAQELADQRMYEIKQAKGNTRMAMSL</sequence>
<evidence type="ECO:0000313" key="5">
    <source>
        <dbReference type="Proteomes" id="UP000249557"/>
    </source>
</evidence>
<organism evidence="4 5">
    <name type="scientific">Micavibrio aeruginosavorus</name>
    <dbReference type="NCBI Taxonomy" id="349221"/>
    <lineage>
        <taxon>Bacteria</taxon>
        <taxon>Pseudomonadati</taxon>
        <taxon>Bdellovibrionota</taxon>
        <taxon>Bdellovibrionia</taxon>
        <taxon>Bdellovibrionales</taxon>
        <taxon>Pseudobdellovibrionaceae</taxon>
        <taxon>Micavibrio</taxon>
    </lineage>
</organism>
<dbReference type="InterPro" id="IPR043128">
    <property type="entry name" value="Rev_trsase/Diguanyl_cyclase"/>
</dbReference>
<dbReference type="GO" id="GO:0052621">
    <property type="term" value="F:diguanylate cyclase activity"/>
    <property type="evidence" value="ECO:0007669"/>
    <property type="project" value="UniProtKB-EC"/>
</dbReference>
<name>A0A2W5BZE7_9BACT</name>
<dbReference type="EMBL" id="QFNK01000071">
    <property type="protein sequence ID" value="PZO87148.1"/>
    <property type="molecule type" value="Genomic_DNA"/>
</dbReference>
<protein>
    <recommendedName>
        <fullName evidence="1">diguanylate cyclase</fullName>
        <ecNumber evidence="1">2.7.7.65</ecNumber>
    </recommendedName>
</protein>
<dbReference type="Pfam" id="PF00990">
    <property type="entry name" value="GGDEF"/>
    <property type="match status" value="1"/>
</dbReference>
<dbReference type="PANTHER" id="PTHR45138:SF9">
    <property type="entry name" value="DIGUANYLATE CYCLASE DGCM-RELATED"/>
    <property type="match status" value="1"/>
</dbReference>
<feature type="domain" description="GGDEF" evidence="3">
    <location>
        <begin position="1"/>
        <end position="94"/>
    </location>
</feature>
<dbReference type="GO" id="GO:0005886">
    <property type="term" value="C:plasma membrane"/>
    <property type="evidence" value="ECO:0007669"/>
    <property type="project" value="TreeGrafter"/>
</dbReference>
<reference evidence="4 5" key="1">
    <citation type="submission" date="2017-08" db="EMBL/GenBank/DDBJ databases">
        <title>Infants hospitalized years apart are colonized by the same room-sourced microbial strains.</title>
        <authorList>
            <person name="Brooks B."/>
            <person name="Olm M.R."/>
            <person name="Firek B.A."/>
            <person name="Baker R."/>
            <person name="Thomas B.C."/>
            <person name="Morowitz M.J."/>
            <person name="Banfield J.F."/>
        </authorList>
    </citation>
    <scope>NUCLEOTIDE SEQUENCE [LARGE SCALE GENOMIC DNA]</scope>
    <source>
        <strain evidence="4">S2_018_000_R2_104</strain>
    </source>
</reference>
<dbReference type="InterPro" id="IPR029787">
    <property type="entry name" value="Nucleotide_cyclase"/>
</dbReference>
<dbReference type="InterPro" id="IPR000160">
    <property type="entry name" value="GGDEF_dom"/>
</dbReference>
<dbReference type="InterPro" id="IPR050469">
    <property type="entry name" value="Diguanylate_Cyclase"/>
</dbReference>
<dbReference type="GO" id="GO:0043709">
    <property type="term" value="P:cell adhesion involved in single-species biofilm formation"/>
    <property type="evidence" value="ECO:0007669"/>
    <property type="project" value="TreeGrafter"/>
</dbReference>
<dbReference type="Proteomes" id="UP000249557">
    <property type="component" value="Unassembled WGS sequence"/>
</dbReference>
<dbReference type="Gene3D" id="3.30.70.270">
    <property type="match status" value="1"/>
</dbReference>
<proteinExistence type="predicted"/>
<dbReference type="SUPFAM" id="SSF55073">
    <property type="entry name" value="Nucleotide cyclase"/>
    <property type="match status" value="1"/>
</dbReference>
<dbReference type="GO" id="GO:1902201">
    <property type="term" value="P:negative regulation of bacterial-type flagellum-dependent cell motility"/>
    <property type="evidence" value="ECO:0007669"/>
    <property type="project" value="TreeGrafter"/>
</dbReference>
<dbReference type="PROSITE" id="PS50887">
    <property type="entry name" value="GGDEF"/>
    <property type="match status" value="1"/>
</dbReference>
<evidence type="ECO:0000256" key="1">
    <source>
        <dbReference type="ARBA" id="ARBA00012528"/>
    </source>
</evidence>
<dbReference type="EC" id="2.7.7.65" evidence="1"/>